<accession>K6WB47</accession>
<evidence type="ECO:0000256" key="1">
    <source>
        <dbReference type="SAM" id="MobiDB-lite"/>
    </source>
</evidence>
<proteinExistence type="predicted"/>
<sequence>MTLPAMTLPFDVPTHPEPTAPVHGNTEDVERVIGGLVGAASVVADQQDFLTGTATSAIGEHGAIWSGGAAAAYLTATAGVIARDATARLGLVKAARAFAAYADRLAGLQSSQRELSDRRVGLDRAVTDLEREMADLAPGALPDGRLATWRDRADELAALVAEYTADNLRLRKAAAANENALVTALDRYGGVDRTGESPPRSGDAVATPVRTGPATIGPHHGGEDQQERSPAERARWWAGLTASQQSAMMRDFPERLGNGPGLPARVRDDANRRVLRRDLAESRAILDSTGEPALRRAAMQRWRNATSVQDALHRATRDAPGVTVQLYGYDPAAFGGDGKSVIAIGDLDRARHVAWNVPGMTTDISGSADAAGTAATLFRAADGAHRDLAAVAWIGYDAPSGADLGAVTAAGAARDGGAYLADDLEGFAAARAASGTGQGTGESDHLDLHVIGHSYGATTLGWAGDSGRLAEEVDSVTLLGAPGAGGAASAAEFGIGPEHVYVGAASDDPVAKLGGLDGRPWTGVGGLGADPAATHFGGERFRAEFGSSGPFGSHTAYFKPGTESLDNLAKIVVGRGDEITHENRKSAFDVLTGLDPARRRDD</sequence>
<gene>
    <name evidence="3" type="ORF">GORHZ_120_00420</name>
</gene>
<organism evidence="3 4">
    <name type="scientific">Gordonia rhizosphera NBRC 16068</name>
    <dbReference type="NCBI Taxonomy" id="1108045"/>
    <lineage>
        <taxon>Bacteria</taxon>
        <taxon>Bacillati</taxon>
        <taxon>Actinomycetota</taxon>
        <taxon>Actinomycetes</taxon>
        <taxon>Mycobacteriales</taxon>
        <taxon>Gordoniaceae</taxon>
        <taxon>Gordonia</taxon>
    </lineage>
</organism>
<evidence type="ECO:0000313" key="3">
    <source>
        <dbReference type="EMBL" id="GAB90986.1"/>
    </source>
</evidence>
<name>K6WB47_9ACTN</name>
<dbReference type="EMBL" id="BAHC01000120">
    <property type="protein sequence ID" value="GAB90986.1"/>
    <property type="molecule type" value="Genomic_DNA"/>
</dbReference>
<reference evidence="3 4" key="1">
    <citation type="submission" date="2012-08" db="EMBL/GenBank/DDBJ databases">
        <title>Whole genome shotgun sequence of Gordonia rhizosphera NBRC 16068.</title>
        <authorList>
            <person name="Takarada H."/>
            <person name="Isaki S."/>
            <person name="Hosoyama A."/>
            <person name="Tsuchikane K."/>
            <person name="Katsumata H."/>
            <person name="Baba S."/>
            <person name="Ohji S."/>
            <person name="Yamazaki S."/>
            <person name="Fujita N."/>
        </authorList>
    </citation>
    <scope>NUCLEOTIDE SEQUENCE [LARGE SCALE GENOMIC DNA]</scope>
    <source>
        <strain evidence="3 4">NBRC 16068</strain>
    </source>
</reference>
<feature type="domain" description="DUF1023" evidence="2">
    <location>
        <begin position="337"/>
        <end position="513"/>
    </location>
</feature>
<feature type="compositionally biased region" description="Basic and acidic residues" evidence="1">
    <location>
        <begin position="220"/>
        <end position="232"/>
    </location>
</feature>
<dbReference type="ESTHER" id="9actn-k6wb47">
    <property type="family name" value="Duf_1023"/>
</dbReference>
<dbReference type="eggNOG" id="COG1511">
    <property type="taxonomic scope" value="Bacteria"/>
</dbReference>
<dbReference type="Proteomes" id="UP000008363">
    <property type="component" value="Unassembled WGS sequence"/>
</dbReference>
<dbReference type="Pfam" id="PF06259">
    <property type="entry name" value="Abhydrolase_8"/>
    <property type="match status" value="1"/>
</dbReference>
<comment type="caution">
    <text evidence="3">The sequence shown here is derived from an EMBL/GenBank/DDBJ whole genome shotgun (WGS) entry which is preliminary data.</text>
</comment>
<feature type="region of interest" description="Disordered" evidence="1">
    <location>
        <begin position="190"/>
        <end position="232"/>
    </location>
</feature>
<protein>
    <recommendedName>
        <fullName evidence="2">DUF1023 domain-containing protein</fullName>
    </recommendedName>
</protein>
<evidence type="ECO:0000313" key="4">
    <source>
        <dbReference type="Proteomes" id="UP000008363"/>
    </source>
</evidence>
<dbReference type="AlphaFoldDB" id="K6WB47"/>
<dbReference type="OrthoDB" id="5969911at2"/>
<dbReference type="STRING" id="1108045.GORHZ_120_00420"/>
<feature type="region of interest" description="Disordered" evidence="1">
    <location>
        <begin position="1"/>
        <end position="22"/>
    </location>
</feature>
<dbReference type="InterPro" id="IPR010427">
    <property type="entry name" value="DUF1023"/>
</dbReference>
<dbReference type="RefSeq" id="WP_006334205.1">
    <property type="nucleotide sequence ID" value="NZ_BAHC01000120.1"/>
</dbReference>
<keyword evidence="4" id="KW-1185">Reference proteome</keyword>
<evidence type="ECO:0000259" key="2">
    <source>
        <dbReference type="Pfam" id="PF06259"/>
    </source>
</evidence>